<reference evidence="1 2" key="1">
    <citation type="submission" date="2022-03" db="EMBL/GenBank/DDBJ databases">
        <title>Draft genome sequence of Furfurilactobacillus curtus JCM 31185.</title>
        <authorList>
            <person name="Suzuki S."/>
            <person name="Endo A."/>
            <person name="Kajikawa A."/>
        </authorList>
    </citation>
    <scope>NUCLEOTIDE SEQUENCE [LARGE SCALE GENOMIC DNA]</scope>
    <source>
        <strain evidence="1 2">JCM 31185</strain>
    </source>
</reference>
<keyword evidence="2" id="KW-1185">Reference proteome</keyword>
<dbReference type="Proteomes" id="UP001628078">
    <property type="component" value="Unassembled WGS sequence"/>
</dbReference>
<gene>
    <name evidence="1" type="ORF">JCM31185_04940</name>
</gene>
<protein>
    <submittedName>
        <fullName evidence="1">Uncharacterized protein</fullName>
    </submittedName>
</protein>
<proteinExistence type="predicted"/>
<evidence type="ECO:0000313" key="2">
    <source>
        <dbReference type="Proteomes" id="UP001628078"/>
    </source>
</evidence>
<comment type="caution">
    <text evidence="1">The sequence shown here is derived from an EMBL/GenBank/DDBJ whole genome shotgun (WGS) entry which is preliminary data.</text>
</comment>
<name>A0ABQ5JMJ8_9LACO</name>
<organism evidence="1 2">
    <name type="scientific">Furfurilactobacillus curtus</name>
    <dbReference type="NCBI Taxonomy" id="1746200"/>
    <lineage>
        <taxon>Bacteria</taxon>
        <taxon>Bacillati</taxon>
        <taxon>Bacillota</taxon>
        <taxon>Bacilli</taxon>
        <taxon>Lactobacillales</taxon>
        <taxon>Lactobacillaceae</taxon>
        <taxon>Furfurilactobacillus</taxon>
    </lineage>
</organism>
<dbReference type="EMBL" id="BQXO01000001">
    <property type="protein sequence ID" value="GKT05205.1"/>
    <property type="molecule type" value="Genomic_DNA"/>
</dbReference>
<evidence type="ECO:0000313" key="1">
    <source>
        <dbReference type="EMBL" id="GKT05205.1"/>
    </source>
</evidence>
<sequence length="72" mass="8562">MRKRLRKLFVIISLLITGWLGGQQFLTPSTPMNPCPYRQSQDQKVDKLIKIVHNKYSQLPLIIHFFKDFDLF</sequence>
<accession>A0ABQ5JMJ8</accession>